<feature type="transmembrane region" description="Helical" evidence="7">
    <location>
        <begin position="60"/>
        <end position="78"/>
    </location>
</feature>
<evidence type="ECO:0000313" key="9">
    <source>
        <dbReference type="Proteomes" id="UP000698335"/>
    </source>
</evidence>
<dbReference type="Proteomes" id="UP000698335">
    <property type="component" value="Unassembled WGS sequence"/>
</dbReference>
<comment type="caution">
    <text evidence="8">The sequence shown here is derived from an EMBL/GenBank/DDBJ whole genome shotgun (WGS) entry which is preliminary data.</text>
</comment>
<feature type="transmembrane region" description="Helical" evidence="7">
    <location>
        <begin position="84"/>
        <end position="106"/>
    </location>
</feature>
<dbReference type="EMBL" id="JABZGW010000113">
    <property type="protein sequence ID" value="MBF4807724.1"/>
    <property type="molecule type" value="Genomic_DNA"/>
</dbReference>
<keyword evidence="4 7" id="KW-0812">Transmembrane</keyword>
<comment type="similarity">
    <text evidence="2">Belongs to the UPF0324 family.</text>
</comment>
<evidence type="ECO:0000256" key="6">
    <source>
        <dbReference type="ARBA" id="ARBA00023136"/>
    </source>
</evidence>
<sequence length="334" mass="35835">MPGLLLIVLFAAVATALSTLPFFQHLSLSPLVVGILIGIVFANTLGHYLPEEWRSGLKFCSKRILRIGIIFFGFRLTLADVAQVGLSAVALDIFIVCSTIGLGLLVGKWLNMDKETTLLTSSGSAICGAAAVLGAEATLKSEAYKTAVAVSTVVLFGTLSMFLYPVLYRNGFFPLSTHEMGLYTGSTVHEVAHVVGASNAMGKEVAEVAVIVKMIRVILLVPVLLVFSWSARSRSESVAADQRRLVVPWFALLFLLAIALNTLLSLSPAVTEPIKTVDNFALTMAMTALGCETTIDKFRQAGWRPFVLALVLYLWLVFGGLLAVKALSWGGLIA</sequence>
<evidence type="ECO:0000313" key="8">
    <source>
        <dbReference type="EMBL" id="MBF4807724.1"/>
    </source>
</evidence>
<feature type="transmembrane region" description="Helical" evidence="7">
    <location>
        <begin position="306"/>
        <end position="327"/>
    </location>
</feature>
<dbReference type="InterPro" id="IPR004630">
    <property type="entry name" value="UPF0324_YeiH-like"/>
</dbReference>
<dbReference type="Pfam" id="PF03601">
    <property type="entry name" value="Cons_hypoth698"/>
    <property type="match status" value="1"/>
</dbReference>
<feature type="transmembrane region" description="Helical" evidence="7">
    <location>
        <begin position="118"/>
        <end position="135"/>
    </location>
</feature>
<dbReference type="PANTHER" id="PTHR30106:SF2">
    <property type="entry name" value="UPF0324 INNER MEMBRANE PROTEIN YEIH"/>
    <property type="match status" value="1"/>
</dbReference>
<protein>
    <submittedName>
        <fullName evidence="8">YeiH family putative sulfate export transporter</fullName>
    </submittedName>
</protein>
<comment type="subcellular location">
    <subcellularLocation>
        <location evidence="1">Cell membrane</location>
        <topology evidence="1">Multi-pass membrane protein</topology>
    </subcellularLocation>
</comment>
<keyword evidence="6 7" id="KW-0472">Membrane</keyword>
<keyword evidence="5 7" id="KW-1133">Transmembrane helix</keyword>
<proteinExistence type="inferred from homology"/>
<dbReference type="AlphaFoldDB" id="A0A930YPJ4"/>
<dbReference type="PANTHER" id="PTHR30106">
    <property type="entry name" value="INNER MEMBRANE PROTEIN YEIH-RELATED"/>
    <property type="match status" value="1"/>
</dbReference>
<feature type="transmembrane region" description="Helical" evidence="7">
    <location>
        <begin position="208"/>
        <end position="229"/>
    </location>
</feature>
<evidence type="ECO:0000256" key="3">
    <source>
        <dbReference type="ARBA" id="ARBA00022475"/>
    </source>
</evidence>
<feature type="transmembrane region" description="Helical" evidence="7">
    <location>
        <begin position="28"/>
        <end position="48"/>
    </location>
</feature>
<evidence type="ECO:0000256" key="1">
    <source>
        <dbReference type="ARBA" id="ARBA00004651"/>
    </source>
</evidence>
<dbReference type="GO" id="GO:0005886">
    <property type="term" value="C:plasma membrane"/>
    <property type="evidence" value="ECO:0007669"/>
    <property type="project" value="UniProtKB-SubCell"/>
</dbReference>
<feature type="transmembrane region" description="Helical" evidence="7">
    <location>
        <begin position="147"/>
        <end position="167"/>
    </location>
</feature>
<evidence type="ECO:0000256" key="7">
    <source>
        <dbReference type="SAM" id="Phobius"/>
    </source>
</evidence>
<name>A0A930YPJ4_9ACTN</name>
<keyword evidence="3" id="KW-1003">Cell membrane</keyword>
<feature type="transmembrane region" description="Helical" evidence="7">
    <location>
        <begin position="249"/>
        <end position="266"/>
    </location>
</feature>
<dbReference type="InterPro" id="IPR018383">
    <property type="entry name" value="UPF0324_pro"/>
</dbReference>
<dbReference type="NCBIfam" id="TIGR00698">
    <property type="entry name" value="YeiH family putative sulfate export transporter"/>
    <property type="match status" value="1"/>
</dbReference>
<organism evidence="8 9">
    <name type="scientific">Lancefieldella rimae</name>
    <dbReference type="NCBI Taxonomy" id="1383"/>
    <lineage>
        <taxon>Bacteria</taxon>
        <taxon>Bacillati</taxon>
        <taxon>Actinomycetota</taxon>
        <taxon>Coriobacteriia</taxon>
        <taxon>Coriobacteriales</taxon>
        <taxon>Atopobiaceae</taxon>
        <taxon>Lancefieldella</taxon>
    </lineage>
</organism>
<accession>A0A930YPJ4</accession>
<evidence type="ECO:0000256" key="2">
    <source>
        <dbReference type="ARBA" id="ARBA00007977"/>
    </source>
</evidence>
<evidence type="ECO:0000256" key="5">
    <source>
        <dbReference type="ARBA" id="ARBA00022989"/>
    </source>
</evidence>
<evidence type="ECO:0000256" key="4">
    <source>
        <dbReference type="ARBA" id="ARBA00022692"/>
    </source>
</evidence>
<gene>
    <name evidence="8" type="ORF">HXK26_03405</name>
</gene>
<reference evidence="8" key="1">
    <citation type="submission" date="2020-04" db="EMBL/GenBank/DDBJ databases">
        <title>Deep metagenomics examines the oral microbiome during advanced dental caries in children, revealing novel taxa and co-occurrences with host molecules.</title>
        <authorList>
            <person name="Baker J.L."/>
            <person name="Morton J.T."/>
            <person name="Dinis M."/>
            <person name="Alvarez R."/>
            <person name="Tran N.C."/>
            <person name="Knight R."/>
            <person name="Edlund A."/>
        </authorList>
    </citation>
    <scope>NUCLEOTIDE SEQUENCE</scope>
    <source>
        <strain evidence="8">JCVI_38_bin.5</strain>
    </source>
</reference>